<sequence>MIIYFTCAMERRCLFALADGSEVTGWSIRLARRTVIVRVDNSSYVSDDALYTLIHERSLTDVSKGSSHFLGYRVEVPGQQRVLGGWQEFAGQGGSFPGRGPLRAAPPPLKIP</sequence>
<evidence type="ECO:0000313" key="3">
    <source>
        <dbReference type="Proteomes" id="UP000838878"/>
    </source>
</evidence>
<accession>A0A8J9Y528</accession>
<organism evidence="2 3">
    <name type="scientific">Brenthis ino</name>
    <name type="common">lesser marbled fritillary</name>
    <dbReference type="NCBI Taxonomy" id="405034"/>
    <lineage>
        <taxon>Eukaryota</taxon>
        <taxon>Metazoa</taxon>
        <taxon>Ecdysozoa</taxon>
        <taxon>Arthropoda</taxon>
        <taxon>Hexapoda</taxon>
        <taxon>Insecta</taxon>
        <taxon>Pterygota</taxon>
        <taxon>Neoptera</taxon>
        <taxon>Endopterygota</taxon>
        <taxon>Lepidoptera</taxon>
        <taxon>Glossata</taxon>
        <taxon>Ditrysia</taxon>
        <taxon>Papilionoidea</taxon>
        <taxon>Nymphalidae</taxon>
        <taxon>Heliconiinae</taxon>
        <taxon>Argynnini</taxon>
        <taxon>Brenthis</taxon>
    </lineage>
</organism>
<name>A0A8J9Y528_9NEOP</name>
<protein>
    <submittedName>
        <fullName evidence="2">Uncharacterized protein</fullName>
    </submittedName>
</protein>
<dbReference type="AlphaFoldDB" id="A0A8J9Y528"/>
<dbReference type="EMBL" id="OV170233">
    <property type="protein sequence ID" value="CAH0719169.1"/>
    <property type="molecule type" value="Genomic_DNA"/>
</dbReference>
<feature type="non-terminal residue" evidence="2">
    <location>
        <position position="112"/>
    </location>
</feature>
<proteinExistence type="predicted"/>
<keyword evidence="3" id="KW-1185">Reference proteome</keyword>
<evidence type="ECO:0000313" key="2">
    <source>
        <dbReference type="EMBL" id="CAH0719169.1"/>
    </source>
</evidence>
<reference evidence="2" key="1">
    <citation type="submission" date="2021-12" db="EMBL/GenBank/DDBJ databases">
        <authorList>
            <person name="Martin H S."/>
        </authorList>
    </citation>
    <scope>NUCLEOTIDE SEQUENCE</scope>
</reference>
<evidence type="ECO:0000256" key="1">
    <source>
        <dbReference type="SAM" id="MobiDB-lite"/>
    </source>
</evidence>
<gene>
    <name evidence="2" type="ORF">BINO364_LOCUS5549</name>
</gene>
<feature type="region of interest" description="Disordered" evidence="1">
    <location>
        <begin position="92"/>
        <end position="112"/>
    </location>
</feature>
<dbReference type="Proteomes" id="UP000838878">
    <property type="component" value="Chromosome 13"/>
</dbReference>